<feature type="transmembrane region" description="Helical" evidence="8">
    <location>
        <begin position="12"/>
        <end position="33"/>
    </location>
</feature>
<feature type="transmembrane region" description="Helical" evidence="8">
    <location>
        <begin position="73"/>
        <end position="98"/>
    </location>
</feature>
<feature type="transmembrane region" description="Helical" evidence="8">
    <location>
        <begin position="39"/>
        <end position="61"/>
    </location>
</feature>
<feature type="transmembrane region" description="Helical" evidence="8">
    <location>
        <begin position="240"/>
        <end position="264"/>
    </location>
</feature>
<evidence type="ECO:0000313" key="9">
    <source>
        <dbReference type="EMBL" id="KHF45619.1"/>
    </source>
</evidence>
<evidence type="ECO:0000313" key="10">
    <source>
        <dbReference type="Proteomes" id="UP000030848"/>
    </source>
</evidence>
<keyword evidence="5 8" id="KW-0812">Transmembrane</keyword>
<dbReference type="GO" id="GO:0055085">
    <property type="term" value="P:transmembrane transport"/>
    <property type="evidence" value="ECO:0007669"/>
    <property type="project" value="TreeGrafter"/>
</dbReference>
<evidence type="ECO:0000256" key="6">
    <source>
        <dbReference type="ARBA" id="ARBA00022989"/>
    </source>
</evidence>
<evidence type="ECO:0000256" key="3">
    <source>
        <dbReference type="ARBA" id="ARBA00022448"/>
    </source>
</evidence>
<dbReference type="OMA" id="DQVIQPR"/>
<gene>
    <name evidence="9" type="ORF">MINT15_08360</name>
</gene>
<dbReference type="InterPro" id="IPR002549">
    <property type="entry name" value="AI-2E-like"/>
</dbReference>
<dbReference type="AlphaFoldDB" id="A0A837DCJ6"/>
<dbReference type="Pfam" id="PF01594">
    <property type="entry name" value="AI-2E_transport"/>
    <property type="match status" value="1"/>
</dbReference>
<dbReference type="Proteomes" id="UP000030848">
    <property type="component" value="Unassembled WGS sequence"/>
</dbReference>
<keyword evidence="3" id="KW-0813">Transport</keyword>
<dbReference type="RefSeq" id="WP_012796318.1">
    <property type="nucleotide sequence ID" value="NZ_CALJZO010000122.1"/>
</dbReference>
<keyword evidence="4" id="KW-1003">Cell membrane</keyword>
<comment type="caution">
    <text evidence="9">The sequence shown here is derived from an EMBL/GenBank/DDBJ whole genome shotgun (WGS) entry which is preliminary data.</text>
</comment>
<feature type="transmembrane region" description="Helical" evidence="8">
    <location>
        <begin position="308"/>
        <end position="335"/>
    </location>
</feature>
<evidence type="ECO:0000256" key="1">
    <source>
        <dbReference type="ARBA" id="ARBA00004651"/>
    </source>
</evidence>
<dbReference type="PANTHER" id="PTHR21716">
    <property type="entry name" value="TRANSMEMBRANE PROTEIN"/>
    <property type="match status" value="1"/>
</dbReference>
<dbReference type="OrthoDB" id="9784366at2"/>
<keyword evidence="6 8" id="KW-1133">Transmembrane helix</keyword>
<accession>A0A837DCJ6</accession>
<proteinExistence type="inferred from homology"/>
<evidence type="ECO:0000256" key="4">
    <source>
        <dbReference type="ARBA" id="ARBA00022475"/>
    </source>
</evidence>
<feature type="transmembrane region" description="Helical" evidence="8">
    <location>
        <begin position="152"/>
        <end position="174"/>
    </location>
</feature>
<comment type="similarity">
    <text evidence="2">Belongs to the autoinducer-2 exporter (AI-2E) (TC 2.A.86) family.</text>
</comment>
<feature type="transmembrane region" description="Helical" evidence="8">
    <location>
        <begin position="209"/>
        <end position="234"/>
    </location>
</feature>
<feature type="transmembrane region" description="Helical" evidence="8">
    <location>
        <begin position="271"/>
        <end position="288"/>
    </location>
</feature>
<evidence type="ECO:0000256" key="7">
    <source>
        <dbReference type="ARBA" id="ARBA00023136"/>
    </source>
</evidence>
<sequence length="367" mass="39167">MSEPAVRFTSGMLRRAAVISAQFLILFAALWALRNIGKHLSYVIIPLAVALLFTAVLEPVVSWLVRHRWPRPLAVVAALLFGFVIVGGLVAFVVFSVIDSYDELRRRVLESIEQLRSWLSQSPFPASGELLGRVQNWIGGNQDTLVSQTLTAFSTVGSFFVGLLIALVLFIMFLHAGPRLWAATLLPWRPSTRELLDSIGRRAYRGVVIYVRVTALVALIDAIGIGIGLAIVGVPLTVPLAALVFIGGFIPYIGAVVSGFLAVAVTLVSNGFVPALIILGVVLLVQQLEGQVLHPILQGNFTSLHPAVVLVALVIGGAEGGIAGVLFAVPLLAAIRGAVLAYAEHRAKEEERAKAGTDTQAGPETPE</sequence>
<comment type="subcellular location">
    <subcellularLocation>
        <location evidence="1">Cell membrane</location>
        <topology evidence="1">Multi-pass membrane protein</topology>
    </subcellularLocation>
</comment>
<evidence type="ECO:0000256" key="5">
    <source>
        <dbReference type="ARBA" id="ARBA00022692"/>
    </source>
</evidence>
<protein>
    <submittedName>
        <fullName evidence="9">Permease</fullName>
    </submittedName>
</protein>
<reference evidence="9 10" key="1">
    <citation type="submission" date="2014-10" db="EMBL/GenBank/DDBJ databases">
        <title>Genome sequence of Micropolyspora internatus JCM3315.</title>
        <authorList>
            <person name="Shin S.-K."/>
            <person name="Yi H."/>
        </authorList>
    </citation>
    <scope>NUCLEOTIDE SEQUENCE [LARGE SCALE GENOMIC DNA]</scope>
    <source>
        <strain evidence="9 10">JCM 3315</strain>
    </source>
</reference>
<keyword evidence="7 8" id="KW-0472">Membrane</keyword>
<dbReference type="PANTHER" id="PTHR21716:SF53">
    <property type="entry name" value="PERMEASE PERM-RELATED"/>
    <property type="match status" value="1"/>
</dbReference>
<dbReference type="EMBL" id="JRZE01000002">
    <property type="protein sequence ID" value="KHF45619.1"/>
    <property type="molecule type" value="Genomic_DNA"/>
</dbReference>
<evidence type="ECO:0000256" key="2">
    <source>
        <dbReference type="ARBA" id="ARBA00009773"/>
    </source>
</evidence>
<evidence type="ECO:0000256" key="8">
    <source>
        <dbReference type="SAM" id="Phobius"/>
    </source>
</evidence>
<organism evidence="9 10">
    <name type="scientific">Saccharomonospora viridis</name>
    <dbReference type="NCBI Taxonomy" id="1852"/>
    <lineage>
        <taxon>Bacteria</taxon>
        <taxon>Bacillati</taxon>
        <taxon>Actinomycetota</taxon>
        <taxon>Actinomycetes</taxon>
        <taxon>Pseudonocardiales</taxon>
        <taxon>Pseudonocardiaceae</taxon>
        <taxon>Saccharomonospora</taxon>
    </lineage>
</organism>
<name>A0A837DCJ6_9PSEU</name>
<dbReference type="GO" id="GO:0005886">
    <property type="term" value="C:plasma membrane"/>
    <property type="evidence" value="ECO:0007669"/>
    <property type="project" value="UniProtKB-SubCell"/>
</dbReference>